<dbReference type="Pfam" id="PF13472">
    <property type="entry name" value="Lipase_GDSL_2"/>
    <property type="match status" value="1"/>
</dbReference>
<dbReference type="Proteomes" id="UP000240760">
    <property type="component" value="Unassembled WGS sequence"/>
</dbReference>
<evidence type="ECO:0000313" key="3">
    <source>
        <dbReference type="Proteomes" id="UP000240760"/>
    </source>
</evidence>
<evidence type="ECO:0000313" key="2">
    <source>
        <dbReference type="EMBL" id="PTB75956.1"/>
    </source>
</evidence>
<dbReference type="InterPro" id="IPR036514">
    <property type="entry name" value="SGNH_hydro_sf"/>
</dbReference>
<protein>
    <submittedName>
        <fullName evidence="2">Carbohydrate esterase family 3 protein</fullName>
    </submittedName>
</protein>
<dbReference type="EMBL" id="KZ679133">
    <property type="protein sequence ID" value="PTB75956.1"/>
    <property type="molecule type" value="Genomic_DNA"/>
</dbReference>
<proteinExistence type="predicted"/>
<dbReference type="GO" id="GO:0016788">
    <property type="term" value="F:hydrolase activity, acting on ester bonds"/>
    <property type="evidence" value="ECO:0007669"/>
    <property type="project" value="InterPro"/>
</dbReference>
<dbReference type="GO" id="GO:0006629">
    <property type="term" value="P:lipid metabolic process"/>
    <property type="evidence" value="ECO:0007669"/>
    <property type="project" value="TreeGrafter"/>
</dbReference>
<name>A0A2T4C312_TRILO</name>
<dbReference type="OrthoDB" id="2119228at2759"/>
<dbReference type="InterPro" id="IPR013830">
    <property type="entry name" value="SGNH_hydro"/>
</dbReference>
<gene>
    <name evidence="2" type="ORF">M440DRAFT_1431549</name>
</gene>
<reference evidence="2 3" key="1">
    <citation type="submission" date="2016-07" db="EMBL/GenBank/DDBJ databases">
        <title>Multiple horizontal gene transfer events from other fungi enriched the ability of initially mycotrophic Trichoderma (Ascomycota) to feed on dead plant biomass.</title>
        <authorList>
            <consortium name="DOE Joint Genome Institute"/>
            <person name="Aerts A."/>
            <person name="Atanasova L."/>
            <person name="Chenthamara K."/>
            <person name="Zhang J."/>
            <person name="Grujic M."/>
            <person name="Henrissat B."/>
            <person name="Kuo A."/>
            <person name="Salamov A."/>
            <person name="Lipzen A."/>
            <person name="Labutti K."/>
            <person name="Barry K."/>
            <person name="Miao Y."/>
            <person name="Rahimi M.J."/>
            <person name="Shen Q."/>
            <person name="Grigoriev I.V."/>
            <person name="Kubicek C.P."/>
            <person name="Druzhinina I.S."/>
        </authorList>
    </citation>
    <scope>NUCLEOTIDE SEQUENCE [LARGE SCALE GENOMIC DNA]</scope>
    <source>
        <strain evidence="2 3">ATCC 18648</strain>
    </source>
</reference>
<dbReference type="SUPFAM" id="SSF52266">
    <property type="entry name" value="SGNH hydrolase"/>
    <property type="match status" value="2"/>
</dbReference>
<evidence type="ECO:0000259" key="1">
    <source>
        <dbReference type="Pfam" id="PF13472"/>
    </source>
</evidence>
<dbReference type="InterPro" id="IPR037460">
    <property type="entry name" value="SEST-like"/>
</dbReference>
<dbReference type="AlphaFoldDB" id="A0A2T4C312"/>
<dbReference type="CDD" id="cd01823">
    <property type="entry name" value="SEST_like"/>
    <property type="match status" value="1"/>
</dbReference>
<keyword evidence="3" id="KW-1185">Reference proteome</keyword>
<dbReference type="PANTHER" id="PTHR37981">
    <property type="entry name" value="LIPASE 2"/>
    <property type="match status" value="1"/>
</dbReference>
<dbReference type="PANTHER" id="PTHR37981:SF1">
    <property type="entry name" value="SGNH HYDROLASE-TYPE ESTERASE DOMAIN-CONTAINING PROTEIN"/>
    <property type="match status" value="1"/>
</dbReference>
<accession>A0A2T4C312</accession>
<dbReference type="CDD" id="cd01833">
    <property type="entry name" value="XynB_like"/>
    <property type="match status" value="1"/>
</dbReference>
<organism evidence="2 3">
    <name type="scientific">Trichoderma longibrachiatum ATCC 18648</name>
    <dbReference type="NCBI Taxonomy" id="983965"/>
    <lineage>
        <taxon>Eukaryota</taxon>
        <taxon>Fungi</taxon>
        <taxon>Dikarya</taxon>
        <taxon>Ascomycota</taxon>
        <taxon>Pezizomycotina</taxon>
        <taxon>Sordariomycetes</taxon>
        <taxon>Hypocreomycetidae</taxon>
        <taxon>Hypocreales</taxon>
        <taxon>Hypocreaceae</taxon>
        <taxon>Trichoderma</taxon>
    </lineage>
</organism>
<sequence>MSSNAMWTRDEAFDESDLSFIKRLAAIGDSYSAGIGAGNRLGTFLNALNPHSDWACSRYDNAYPYLINEDSRLGSPVNRKFQFESCSGAVTADVVKKQIPRIDSGQQVILLSAGGNDAELVAILNQCIFQWAVWNEDQVSVAKSAALDKKFDWAGDYDWDALGRGCDAQLDRSQQIIDSRQFSDSLDSLLAAAKQKLATDYARFFAEGMSPDCDRVSWSTWIYKTYNVFQKEQYLTAVHRERMNALVDAMNFNLAEAVKRAGPQVMFVDYDQYVGRWGGRYCEAGVDESTSQSNTRTGLMFYELNTWDPLGATPWRRSSADPLNGTFHGEQEAFAQITLLLDPHADFAAAEANNPFRLAVQPNQTRPAQELELPEVQIPNLLPDGYGRVFHPQILLHHVIANLVVYHMVERNAALNGQPDVPEVRRVDTCPLPLSGIGRDVLHYKNTQPGRRIKGGIDLKILGVGDSITAGFLSDLDGGDGNGYQLQLRNDLSENKVVFAGTETGGGSMSDRHFAAWSGEPIDYIADHLGPSLEQRPNIILLHAGTVDMSPDSALPTDGNDPWVTVGHLSMLVDKMIEKCSDAVILVAVIANTCSVGQSGRTEQYQAMIPEMVQQRRDRFQRILAVDFTSFPTSLLRDCIHPINEGYKKFGDYWYDFITQIPREWINRPAGEVTDGEDLPSVECVKDADCVEDLNCPAGFHRGCGLVWLIPSGLSCMCLAD</sequence>
<dbReference type="Gene3D" id="3.40.50.1110">
    <property type="entry name" value="SGNH hydrolase"/>
    <property type="match status" value="2"/>
</dbReference>
<feature type="domain" description="SGNH hydrolase-type esterase" evidence="1">
    <location>
        <begin position="464"/>
        <end position="648"/>
    </location>
</feature>